<name>A0A4Q7PG43_9FLAO</name>
<reference evidence="1 2" key="1">
    <citation type="submission" date="2019-02" db="EMBL/GenBank/DDBJ databases">
        <title>Genomic Encyclopedia of Type Strains, Phase IV (KMG-IV): sequencing the most valuable type-strain genomes for metagenomic binning, comparative biology and taxonomic classification.</title>
        <authorList>
            <person name="Goeker M."/>
        </authorList>
    </citation>
    <scope>NUCLEOTIDE SEQUENCE [LARGE SCALE GENOMIC DNA]</scope>
    <source>
        <strain evidence="1 2">DSM 17196</strain>
    </source>
</reference>
<keyword evidence="2" id="KW-1185">Reference proteome</keyword>
<comment type="caution">
    <text evidence="1">The sequence shown here is derived from an EMBL/GenBank/DDBJ whole genome shotgun (WGS) entry which is preliminary data.</text>
</comment>
<dbReference type="RefSeq" id="WP_165388989.1">
    <property type="nucleotide sequence ID" value="NZ_SGXE01000001.1"/>
</dbReference>
<organism evidence="1 2">
    <name type="scientific">Aquimarina brevivitae</name>
    <dbReference type="NCBI Taxonomy" id="323412"/>
    <lineage>
        <taxon>Bacteria</taxon>
        <taxon>Pseudomonadati</taxon>
        <taxon>Bacteroidota</taxon>
        <taxon>Flavobacteriia</taxon>
        <taxon>Flavobacteriales</taxon>
        <taxon>Flavobacteriaceae</taxon>
        <taxon>Aquimarina</taxon>
    </lineage>
</organism>
<dbReference type="Proteomes" id="UP000292262">
    <property type="component" value="Unassembled WGS sequence"/>
</dbReference>
<accession>A0A4Q7PG43</accession>
<dbReference type="AlphaFoldDB" id="A0A4Q7PG43"/>
<gene>
    <name evidence="1" type="ORF">EV197_0676</name>
</gene>
<protein>
    <submittedName>
        <fullName evidence="1">Uncharacterized protein</fullName>
    </submittedName>
</protein>
<evidence type="ECO:0000313" key="2">
    <source>
        <dbReference type="Proteomes" id="UP000292262"/>
    </source>
</evidence>
<proteinExistence type="predicted"/>
<dbReference type="EMBL" id="SGXE01000001">
    <property type="protein sequence ID" value="RZS99461.1"/>
    <property type="molecule type" value="Genomic_DNA"/>
</dbReference>
<evidence type="ECO:0000313" key="1">
    <source>
        <dbReference type="EMBL" id="RZS99461.1"/>
    </source>
</evidence>
<sequence>METQVTIGSKKSVRSLITQLLIQWIANYVNAMSRALYPMNSSDIPSTYDKYRIMFK</sequence>